<evidence type="ECO:0000313" key="1">
    <source>
        <dbReference type="EMBL" id="TXN16150.1"/>
    </source>
</evidence>
<name>A0AA46L4A7_VIBPH</name>
<evidence type="ECO:0000313" key="2">
    <source>
        <dbReference type="Proteomes" id="UP000321504"/>
    </source>
</evidence>
<proteinExistence type="predicted"/>
<dbReference type="EMBL" id="VRMQ01000002">
    <property type="protein sequence ID" value="TXN16150.1"/>
    <property type="molecule type" value="Genomic_DNA"/>
</dbReference>
<protein>
    <submittedName>
        <fullName evidence="1">Uncharacterized protein</fullName>
    </submittedName>
</protein>
<gene>
    <name evidence="1" type="ORF">FVP01_09290</name>
</gene>
<accession>A0AA46L4A7</accession>
<dbReference type="AlphaFoldDB" id="A0AA46L4A7"/>
<organism evidence="1 2">
    <name type="scientific">Vibrio parahaemolyticus</name>
    <dbReference type="NCBI Taxonomy" id="670"/>
    <lineage>
        <taxon>Bacteria</taxon>
        <taxon>Pseudomonadati</taxon>
        <taxon>Pseudomonadota</taxon>
        <taxon>Gammaproteobacteria</taxon>
        <taxon>Vibrionales</taxon>
        <taxon>Vibrionaceae</taxon>
        <taxon>Vibrio</taxon>
    </lineage>
</organism>
<reference evidence="1 2" key="1">
    <citation type="submission" date="2019-08" db="EMBL/GenBank/DDBJ databases">
        <title>Emerging of two pre-pandemic pathogenic O4:KUT lineages of Vibrio parahaemolyticus in coastal eastern China.</title>
        <authorList>
            <person name="Yu H."/>
        </authorList>
    </citation>
    <scope>NUCLEOTIDE SEQUENCE [LARGE SCALE GENOMIC DNA]</scope>
    <source>
        <strain evidence="1 2">HZ17-383</strain>
    </source>
</reference>
<dbReference type="Proteomes" id="UP000321504">
    <property type="component" value="Unassembled WGS sequence"/>
</dbReference>
<sequence length="76" mass="8985">MESRLQNLPQIIYESGAETNSDKVNDHKKEQRLLLFTSNLYPALGLRNWRSPLNPAFIGTWVKIERMTTFCCWWNL</sequence>
<comment type="caution">
    <text evidence="1">The sequence shown here is derived from an EMBL/GenBank/DDBJ whole genome shotgun (WGS) entry which is preliminary data.</text>
</comment>